<dbReference type="HAMAP" id="MF_01693">
    <property type="entry name" value="BioF_aminotrans_2"/>
    <property type="match status" value="1"/>
</dbReference>
<dbReference type="SUPFAM" id="SSF53383">
    <property type="entry name" value="PLP-dependent transferases"/>
    <property type="match status" value="1"/>
</dbReference>
<dbReference type="KEGG" id="tcd:AAIA72_07025"/>
<protein>
    <recommendedName>
        <fullName evidence="9">8-amino-7-oxononanoate synthase</fullName>
        <shortName evidence="9">AONS</shortName>
        <ecNumber evidence="9">2.3.1.47</ecNumber>
    </recommendedName>
    <alternativeName>
        <fullName evidence="9">7-keto-8-amino-pelargonic acid synthase</fullName>
        <shortName evidence="9">7-KAP synthase</shortName>
        <shortName evidence="9">KAPA synthase</shortName>
    </alternativeName>
    <alternativeName>
        <fullName evidence="9">8-amino-7-ketopelargonate synthase</fullName>
    </alternativeName>
</protein>
<dbReference type="GO" id="GO:0008710">
    <property type="term" value="F:8-amino-7-oxononanoate synthase activity"/>
    <property type="evidence" value="ECO:0007669"/>
    <property type="project" value="UniProtKB-UniRule"/>
</dbReference>
<dbReference type="InterPro" id="IPR050087">
    <property type="entry name" value="AON_synthase_class-II"/>
</dbReference>
<evidence type="ECO:0000256" key="7">
    <source>
        <dbReference type="ARBA" id="ARBA00022898"/>
    </source>
</evidence>
<name>A0AB39V080_9GAMM</name>
<proteinExistence type="inferred from homology"/>
<accession>A0AB39V080</accession>
<comment type="function">
    <text evidence="9">Catalyzes the decarboxylative condensation of pimeloyl-[acyl-carrier protein] and L-alanine to produce 8-amino-7-oxononanoate (AON), [acyl-carrier protein], and carbon dioxide.</text>
</comment>
<reference evidence="12" key="1">
    <citation type="submission" date="2024-05" db="EMBL/GenBank/DDBJ databases">
        <title>Genome sequencing of novel strain.</title>
        <authorList>
            <person name="Ganbat D."/>
            <person name="Ganbat S."/>
            <person name="Lee S.-J."/>
        </authorList>
    </citation>
    <scope>NUCLEOTIDE SEQUENCE</scope>
    <source>
        <strain evidence="12">SMD15-11</strain>
    </source>
</reference>
<evidence type="ECO:0000256" key="1">
    <source>
        <dbReference type="ARBA" id="ARBA00001933"/>
    </source>
</evidence>
<keyword evidence="12" id="KW-0012">Acyltransferase</keyword>
<dbReference type="InterPro" id="IPR001917">
    <property type="entry name" value="Aminotrans_II_pyridoxalP_BS"/>
</dbReference>
<comment type="cofactor">
    <cofactor evidence="1 9 10">
        <name>pyridoxal 5'-phosphate</name>
        <dbReference type="ChEBI" id="CHEBI:597326"/>
    </cofactor>
</comment>
<evidence type="ECO:0000256" key="5">
    <source>
        <dbReference type="ARBA" id="ARBA00022679"/>
    </source>
</evidence>
<dbReference type="GO" id="GO:0030170">
    <property type="term" value="F:pyridoxal phosphate binding"/>
    <property type="evidence" value="ECO:0007669"/>
    <property type="project" value="UniProtKB-UniRule"/>
</dbReference>
<feature type="domain" description="Aminotransferase class I/classII large" evidence="11">
    <location>
        <begin position="42"/>
        <end position="383"/>
    </location>
</feature>
<feature type="binding site" evidence="9">
    <location>
        <position position="23"/>
    </location>
    <ligand>
        <name>substrate</name>
    </ligand>
</feature>
<dbReference type="NCBIfam" id="TIGR00858">
    <property type="entry name" value="bioF"/>
    <property type="match status" value="1"/>
</dbReference>
<feature type="binding site" evidence="9">
    <location>
        <position position="181"/>
    </location>
    <ligand>
        <name>pyridoxal 5'-phosphate</name>
        <dbReference type="ChEBI" id="CHEBI:597326"/>
    </ligand>
</feature>
<evidence type="ECO:0000256" key="4">
    <source>
        <dbReference type="ARBA" id="ARBA00011738"/>
    </source>
</evidence>
<comment type="catalytic activity">
    <reaction evidence="8 9">
        <text>6-carboxyhexanoyl-[ACP] + L-alanine + H(+) = (8S)-8-amino-7-oxononanoate + holo-[ACP] + CO2</text>
        <dbReference type="Rhea" id="RHEA:42288"/>
        <dbReference type="Rhea" id="RHEA-COMP:9685"/>
        <dbReference type="Rhea" id="RHEA-COMP:9955"/>
        <dbReference type="ChEBI" id="CHEBI:15378"/>
        <dbReference type="ChEBI" id="CHEBI:16526"/>
        <dbReference type="ChEBI" id="CHEBI:57972"/>
        <dbReference type="ChEBI" id="CHEBI:64479"/>
        <dbReference type="ChEBI" id="CHEBI:78846"/>
        <dbReference type="ChEBI" id="CHEBI:149468"/>
        <dbReference type="EC" id="2.3.1.47"/>
    </reaction>
</comment>
<evidence type="ECO:0000256" key="10">
    <source>
        <dbReference type="PIRSR" id="PIRSR604723-51"/>
    </source>
</evidence>
<keyword evidence="5 9" id="KW-0808">Transferase</keyword>
<dbReference type="InterPro" id="IPR015421">
    <property type="entry name" value="PyrdxlP-dep_Trfase_major"/>
</dbReference>
<dbReference type="Pfam" id="PF00155">
    <property type="entry name" value="Aminotran_1_2"/>
    <property type="match status" value="1"/>
</dbReference>
<dbReference type="InterPro" id="IPR015424">
    <property type="entry name" value="PyrdxlP-dep_Trfase"/>
</dbReference>
<feature type="modified residue" description="N6-(pyridoxal phosphate)lysine" evidence="9 10">
    <location>
        <position position="241"/>
    </location>
</feature>
<keyword evidence="7 9" id="KW-0663">Pyridoxal phosphate</keyword>
<comment type="subunit">
    <text evidence="4 9">Homodimer.</text>
</comment>
<keyword evidence="6 9" id="KW-0093">Biotin biosynthesis</keyword>
<evidence type="ECO:0000256" key="2">
    <source>
        <dbReference type="ARBA" id="ARBA00004746"/>
    </source>
</evidence>
<dbReference type="InterPro" id="IPR015422">
    <property type="entry name" value="PyrdxlP-dep_Trfase_small"/>
</dbReference>
<dbReference type="Gene3D" id="3.40.640.10">
    <property type="entry name" value="Type I PLP-dependent aspartate aminotransferase-like (Major domain)"/>
    <property type="match status" value="1"/>
</dbReference>
<sequence length="391" mass="42393">MTSSWRNWLEARVAERAGEGLLRQRLTVESPQGREVTVAGRTCLQFCSNDYLGLAASAELAEAFTRGVEDWGVGAGASHLVNGHLLPHEQLEREFAEFAGRDGALLFSAGYMANLGVIDALADRQTEIFEDRLNHASLLDGARLSGARLKRYRHGDPEHLDTLLASSAAPRKLVVTDGVFSMDGDLAPLPDLVRICQKHDALLMVDDAHGIGVLGAGGRGTLEVFGLDQEQVPVLVATFGKALGVAGAIVSGPDWLIRALEQFARTSIYTTAQPPALAEATRAALKMVREGHALRMQVQMLVARFRAGCENLGLPLMDSQTPIQPLLTGDAARTLEASRRLLEAGILVTAIRPPTVPARQGRLRFTFSAAHRLSDVDHLLRVLERELVPWL</sequence>
<dbReference type="EC" id="2.3.1.47" evidence="9"/>
<dbReference type="InterPro" id="IPR004839">
    <property type="entry name" value="Aminotransferase_I/II_large"/>
</dbReference>
<dbReference type="RefSeq" id="WP_369602694.1">
    <property type="nucleotide sequence ID" value="NZ_CP154858.1"/>
</dbReference>
<feature type="binding site" evidence="9">
    <location>
        <begin position="110"/>
        <end position="111"/>
    </location>
    <ligand>
        <name>pyridoxal 5'-phosphate</name>
        <dbReference type="ChEBI" id="CHEBI:597326"/>
    </ligand>
</feature>
<feature type="binding site" evidence="9">
    <location>
        <position position="209"/>
    </location>
    <ligand>
        <name>pyridoxal 5'-phosphate</name>
        <dbReference type="ChEBI" id="CHEBI:597326"/>
    </ligand>
</feature>
<organism evidence="12">
    <name type="scientific">Thermohahella caldifontis</name>
    <dbReference type="NCBI Taxonomy" id="3142973"/>
    <lineage>
        <taxon>Bacteria</taxon>
        <taxon>Pseudomonadati</taxon>
        <taxon>Pseudomonadota</taxon>
        <taxon>Gammaproteobacteria</taxon>
        <taxon>Oceanospirillales</taxon>
        <taxon>Hahellaceae</taxon>
        <taxon>Thermohahella</taxon>
    </lineage>
</organism>
<dbReference type="GO" id="GO:0009102">
    <property type="term" value="P:biotin biosynthetic process"/>
    <property type="evidence" value="ECO:0007669"/>
    <property type="project" value="UniProtKB-UniRule"/>
</dbReference>
<feature type="binding site" evidence="9">
    <location>
        <position position="135"/>
    </location>
    <ligand>
        <name>substrate</name>
    </ligand>
</feature>
<dbReference type="EMBL" id="CP154858">
    <property type="protein sequence ID" value="XDT73713.1"/>
    <property type="molecule type" value="Genomic_DNA"/>
</dbReference>
<comment type="similarity">
    <text evidence="3 9">Belongs to the class-II pyridoxal-phosphate-dependent aminotransferase family. BioF subfamily.</text>
</comment>
<feature type="binding site" evidence="9">
    <location>
        <position position="238"/>
    </location>
    <ligand>
        <name>pyridoxal 5'-phosphate</name>
        <dbReference type="ChEBI" id="CHEBI:597326"/>
    </ligand>
</feature>
<dbReference type="PANTHER" id="PTHR13693">
    <property type="entry name" value="CLASS II AMINOTRANSFERASE/8-AMINO-7-OXONONANOATE SYNTHASE"/>
    <property type="match status" value="1"/>
</dbReference>
<evidence type="ECO:0000256" key="9">
    <source>
        <dbReference type="HAMAP-Rule" id="MF_01693"/>
    </source>
</evidence>
<dbReference type="InterPro" id="IPR022834">
    <property type="entry name" value="AONS_Proteobacteria"/>
</dbReference>
<evidence type="ECO:0000256" key="6">
    <source>
        <dbReference type="ARBA" id="ARBA00022756"/>
    </source>
</evidence>
<dbReference type="PANTHER" id="PTHR13693:SF100">
    <property type="entry name" value="8-AMINO-7-OXONONANOATE SYNTHASE"/>
    <property type="match status" value="1"/>
</dbReference>
<dbReference type="InterPro" id="IPR004723">
    <property type="entry name" value="AONS_Archaea/Proteobacteria"/>
</dbReference>
<evidence type="ECO:0000256" key="3">
    <source>
        <dbReference type="ARBA" id="ARBA00010008"/>
    </source>
</evidence>
<evidence type="ECO:0000313" key="12">
    <source>
        <dbReference type="EMBL" id="XDT73713.1"/>
    </source>
</evidence>
<dbReference type="Gene3D" id="3.90.1150.10">
    <property type="entry name" value="Aspartate Aminotransferase, domain 1"/>
    <property type="match status" value="1"/>
</dbReference>
<dbReference type="CDD" id="cd06454">
    <property type="entry name" value="KBL_like"/>
    <property type="match status" value="1"/>
</dbReference>
<gene>
    <name evidence="9 12" type="primary">bioF</name>
    <name evidence="12" type="ORF">AAIA72_07025</name>
</gene>
<evidence type="ECO:0000256" key="8">
    <source>
        <dbReference type="ARBA" id="ARBA00047715"/>
    </source>
</evidence>
<comment type="pathway">
    <text evidence="2 9">Cofactor biosynthesis; biotin biosynthesis.</text>
</comment>
<dbReference type="PROSITE" id="PS00599">
    <property type="entry name" value="AA_TRANSFER_CLASS_2"/>
    <property type="match status" value="1"/>
</dbReference>
<evidence type="ECO:0000259" key="11">
    <source>
        <dbReference type="Pfam" id="PF00155"/>
    </source>
</evidence>
<dbReference type="AlphaFoldDB" id="A0AB39V080"/>
<feature type="binding site" evidence="9">
    <location>
        <position position="355"/>
    </location>
    <ligand>
        <name>substrate</name>
    </ligand>
</feature>